<evidence type="ECO:0000256" key="2">
    <source>
        <dbReference type="ARBA" id="ARBA00022771"/>
    </source>
</evidence>
<reference evidence="6 7" key="1">
    <citation type="submission" date="2020-04" db="EMBL/GenBank/DDBJ databases">
        <title>Perkinsus olseni comparative genomics.</title>
        <authorList>
            <person name="Bogema D.R."/>
        </authorList>
    </citation>
    <scope>NUCLEOTIDE SEQUENCE [LARGE SCALE GENOMIC DNA]</scope>
    <source>
        <strain evidence="6">ATCC PRA-31</strain>
    </source>
</reference>
<evidence type="ECO:0000259" key="5">
    <source>
        <dbReference type="PROSITE" id="PS50089"/>
    </source>
</evidence>
<keyword evidence="3" id="KW-0862">Zinc</keyword>
<evidence type="ECO:0000256" key="1">
    <source>
        <dbReference type="ARBA" id="ARBA00022723"/>
    </source>
</evidence>
<dbReference type="InterPro" id="IPR047126">
    <property type="entry name" value="RNF141-like"/>
</dbReference>
<dbReference type="SMART" id="SM00184">
    <property type="entry name" value="RING"/>
    <property type="match status" value="1"/>
</dbReference>
<comment type="caution">
    <text evidence="6">The sequence shown here is derived from an EMBL/GenBank/DDBJ whole genome shotgun (WGS) entry which is preliminary data.</text>
</comment>
<gene>
    <name evidence="6" type="ORF">FOL46_005379</name>
</gene>
<evidence type="ECO:0000313" key="7">
    <source>
        <dbReference type="Proteomes" id="UP000572268"/>
    </source>
</evidence>
<sequence>LVAAIGSVAQHNTPTDDYPPPDENANFDAKNDAAYCSFNNKRIDEISQSKLLHIDVNSSRIHMRRIHCPKGGKHEILQIGFFDENALTWYSRGHDVFPDRRIFTFDALPGSFPPENTGLDPFRHLNASTLADAITELSSAICLIGDKLFTFKRPEDLARGWYTEVLELESADYLVEWDVVPNIHNVKQIEGKYAFEIGTDAETPARREWMFAVDTDVERRRWVHTLGSFCKQVWRPDETGLEGQLRILRVKSTKDTPQKTYLMHSDGRAPIIGDGDNSENGFSLPSRSTVASESLDERTAKNCQDSTANDKIIDLTCLADQNHTCSICFKDLENEKVWELTCGHYFCLDCIKEWSKFKRTCPVCREVF</sequence>
<dbReference type="AlphaFoldDB" id="A0A7J6LSH4"/>
<keyword evidence="2 4" id="KW-0863">Zinc-finger</keyword>
<dbReference type="SUPFAM" id="SSF57850">
    <property type="entry name" value="RING/U-box"/>
    <property type="match status" value="1"/>
</dbReference>
<dbReference type="InterPro" id="IPR001841">
    <property type="entry name" value="Znf_RING"/>
</dbReference>
<dbReference type="PANTHER" id="PTHR12109">
    <property type="entry name" value="RING FINGER PROTEIN 141-RELATED"/>
    <property type="match status" value="1"/>
</dbReference>
<evidence type="ECO:0000256" key="4">
    <source>
        <dbReference type="PROSITE-ProRule" id="PRU00175"/>
    </source>
</evidence>
<protein>
    <recommendedName>
        <fullName evidence="5">RING-type domain-containing protein</fullName>
    </recommendedName>
</protein>
<feature type="domain" description="RING-type" evidence="5">
    <location>
        <begin position="325"/>
        <end position="365"/>
    </location>
</feature>
<dbReference type="InterPro" id="IPR017907">
    <property type="entry name" value="Znf_RING_CS"/>
</dbReference>
<keyword evidence="1" id="KW-0479">Metal-binding</keyword>
<dbReference type="PROSITE" id="PS50089">
    <property type="entry name" value="ZF_RING_2"/>
    <property type="match status" value="1"/>
</dbReference>
<dbReference type="EMBL" id="JABANN010000326">
    <property type="protein sequence ID" value="KAF4662252.1"/>
    <property type="molecule type" value="Genomic_DNA"/>
</dbReference>
<dbReference type="Pfam" id="PF13639">
    <property type="entry name" value="zf-RING_2"/>
    <property type="match status" value="1"/>
</dbReference>
<proteinExistence type="predicted"/>
<dbReference type="Gene3D" id="3.30.40.10">
    <property type="entry name" value="Zinc/RING finger domain, C3HC4 (zinc finger)"/>
    <property type="match status" value="1"/>
</dbReference>
<dbReference type="Proteomes" id="UP000572268">
    <property type="component" value="Unassembled WGS sequence"/>
</dbReference>
<feature type="non-terminal residue" evidence="6">
    <location>
        <position position="1"/>
    </location>
</feature>
<dbReference type="PANTHER" id="PTHR12109:SF5">
    <property type="entry name" value="RING-TYPE DOMAIN-CONTAINING PROTEIN"/>
    <property type="match status" value="1"/>
</dbReference>
<dbReference type="InterPro" id="IPR013083">
    <property type="entry name" value="Znf_RING/FYVE/PHD"/>
</dbReference>
<evidence type="ECO:0000313" key="6">
    <source>
        <dbReference type="EMBL" id="KAF4662252.1"/>
    </source>
</evidence>
<accession>A0A7J6LSH4</accession>
<organism evidence="6 7">
    <name type="scientific">Perkinsus olseni</name>
    <name type="common">Perkinsus atlanticus</name>
    <dbReference type="NCBI Taxonomy" id="32597"/>
    <lineage>
        <taxon>Eukaryota</taxon>
        <taxon>Sar</taxon>
        <taxon>Alveolata</taxon>
        <taxon>Perkinsozoa</taxon>
        <taxon>Perkinsea</taxon>
        <taxon>Perkinsida</taxon>
        <taxon>Perkinsidae</taxon>
        <taxon>Perkinsus</taxon>
    </lineage>
</organism>
<dbReference type="PROSITE" id="PS00518">
    <property type="entry name" value="ZF_RING_1"/>
    <property type="match status" value="1"/>
</dbReference>
<name>A0A7J6LSH4_PEROL</name>
<dbReference type="GO" id="GO:0008270">
    <property type="term" value="F:zinc ion binding"/>
    <property type="evidence" value="ECO:0007669"/>
    <property type="project" value="UniProtKB-KW"/>
</dbReference>
<dbReference type="SUPFAM" id="SSF50729">
    <property type="entry name" value="PH domain-like"/>
    <property type="match status" value="1"/>
</dbReference>
<evidence type="ECO:0000256" key="3">
    <source>
        <dbReference type="ARBA" id="ARBA00022833"/>
    </source>
</evidence>